<protein>
    <submittedName>
        <fullName evidence="1">Uncharacterized protein</fullName>
    </submittedName>
</protein>
<comment type="caution">
    <text evidence="1">The sequence shown here is derived from an EMBL/GenBank/DDBJ whole genome shotgun (WGS) entry which is preliminary data.</text>
</comment>
<proteinExistence type="predicted"/>
<accession>A0ABU0ARC8</accession>
<evidence type="ECO:0000313" key="2">
    <source>
        <dbReference type="Proteomes" id="UP001238088"/>
    </source>
</evidence>
<dbReference type="Proteomes" id="UP001238088">
    <property type="component" value="Unassembled WGS sequence"/>
</dbReference>
<name>A0ABU0ARC8_9BACI</name>
<keyword evidence="2" id="KW-1185">Reference proteome</keyword>
<gene>
    <name evidence="1" type="ORF">J2S17_005771</name>
</gene>
<sequence>MIVSVSREGSKGEIFLAQNKILPPFELYWGRKVSDTVNATLPHQSHK</sequence>
<dbReference type="EMBL" id="JAUSUB010000052">
    <property type="protein sequence ID" value="MDQ0273822.1"/>
    <property type="molecule type" value="Genomic_DNA"/>
</dbReference>
<organism evidence="1 2">
    <name type="scientific">Cytobacillus purgationiresistens</name>
    <dbReference type="NCBI Taxonomy" id="863449"/>
    <lineage>
        <taxon>Bacteria</taxon>
        <taxon>Bacillati</taxon>
        <taxon>Bacillota</taxon>
        <taxon>Bacilli</taxon>
        <taxon>Bacillales</taxon>
        <taxon>Bacillaceae</taxon>
        <taxon>Cytobacillus</taxon>
    </lineage>
</organism>
<reference evidence="1 2" key="1">
    <citation type="submission" date="2023-07" db="EMBL/GenBank/DDBJ databases">
        <title>Genomic Encyclopedia of Type Strains, Phase IV (KMG-IV): sequencing the most valuable type-strain genomes for metagenomic binning, comparative biology and taxonomic classification.</title>
        <authorList>
            <person name="Goeker M."/>
        </authorList>
    </citation>
    <scope>NUCLEOTIDE SEQUENCE [LARGE SCALE GENOMIC DNA]</scope>
    <source>
        <strain evidence="1 2">DSM 23494</strain>
    </source>
</reference>
<evidence type="ECO:0000313" key="1">
    <source>
        <dbReference type="EMBL" id="MDQ0273822.1"/>
    </source>
</evidence>